<dbReference type="EnsemblMetazoa" id="ADAC008044-RA">
    <property type="protein sequence ID" value="ADAC008044-PA"/>
    <property type="gene ID" value="ADAC008044"/>
</dbReference>
<feature type="compositionally biased region" description="Polar residues" evidence="2">
    <location>
        <begin position="609"/>
        <end position="621"/>
    </location>
</feature>
<feature type="compositionally biased region" description="Pro residues" evidence="2">
    <location>
        <begin position="1348"/>
        <end position="1365"/>
    </location>
</feature>
<feature type="region of interest" description="Disordered" evidence="2">
    <location>
        <begin position="569"/>
        <end position="638"/>
    </location>
</feature>
<feature type="compositionally biased region" description="Basic and acidic residues" evidence="2">
    <location>
        <begin position="1099"/>
        <end position="1110"/>
    </location>
</feature>
<feature type="compositionally biased region" description="Low complexity" evidence="2">
    <location>
        <begin position="514"/>
        <end position="531"/>
    </location>
</feature>
<accession>W5JA99</accession>
<feature type="compositionally biased region" description="Basic and acidic residues" evidence="2">
    <location>
        <begin position="569"/>
        <end position="579"/>
    </location>
</feature>
<dbReference type="eggNOG" id="ENOG502RZEW">
    <property type="taxonomic scope" value="Eukaryota"/>
</dbReference>
<evidence type="ECO:0000256" key="1">
    <source>
        <dbReference type="ARBA" id="ARBA00022581"/>
    </source>
</evidence>
<feature type="region of interest" description="Disordered" evidence="2">
    <location>
        <begin position="427"/>
        <end position="457"/>
    </location>
</feature>
<proteinExistence type="predicted"/>
<feature type="region of interest" description="Disordered" evidence="2">
    <location>
        <begin position="1154"/>
        <end position="1204"/>
    </location>
</feature>
<feature type="compositionally biased region" description="Pro residues" evidence="2">
    <location>
        <begin position="1445"/>
        <end position="1476"/>
    </location>
</feature>
<feature type="compositionally biased region" description="Basic and acidic residues" evidence="2">
    <location>
        <begin position="434"/>
        <end position="445"/>
    </location>
</feature>
<feature type="compositionally biased region" description="Basic and acidic residues" evidence="2">
    <location>
        <begin position="492"/>
        <end position="502"/>
    </location>
</feature>
<evidence type="ECO:0000313" key="5">
    <source>
        <dbReference type="Proteomes" id="UP000000673"/>
    </source>
</evidence>
<feature type="region of interest" description="Disordered" evidence="2">
    <location>
        <begin position="1044"/>
        <end position="1069"/>
    </location>
</feature>
<dbReference type="VEuPathDB" id="VectorBase:ADAC008044"/>
<feature type="compositionally biased region" description="Low complexity" evidence="2">
    <location>
        <begin position="839"/>
        <end position="849"/>
    </location>
</feature>
<dbReference type="PANTHER" id="PTHR13037">
    <property type="entry name" value="FORMIN"/>
    <property type="match status" value="1"/>
</dbReference>
<feature type="compositionally biased region" description="Acidic residues" evidence="2">
    <location>
        <begin position="178"/>
        <end position="192"/>
    </location>
</feature>
<feature type="region of interest" description="Disordered" evidence="2">
    <location>
        <begin position="650"/>
        <end position="670"/>
    </location>
</feature>
<evidence type="ECO:0000313" key="4">
    <source>
        <dbReference type="EnsemblMetazoa" id="ADAC008044-PA"/>
    </source>
</evidence>
<reference evidence="3" key="2">
    <citation type="submission" date="2010-05" db="EMBL/GenBank/DDBJ databases">
        <authorList>
            <person name="Almeida L.G."/>
            <person name="Nicolas M.F."/>
            <person name="Souza R.C."/>
            <person name="Vasconcelos A.T.R."/>
        </authorList>
    </citation>
    <scope>NUCLEOTIDE SEQUENCE</scope>
</reference>
<evidence type="ECO:0000256" key="2">
    <source>
        <dbReference type="SAM" id="MobiDB-lite"/>
    </source>
</evidence>
<feature type="region of interest" description="Disordered" evidence="2">
    <location>
        <begin position="1228"/>
        <end position="1275"/>
    </location>
</feature>
<feature type="region of interest" description="Disordered" evidence="2">
    <location>
        <begin position="1099"/>
        <end position="1140"/>
    </location>
</feature>
<feature type="compositionally biased region" description="Polar residues" evidence="2">
    <location>
        <begin position="1111"/>
        <end position="1122"/>
    </location>
</feature>
<dbReference type="HOGENOM" id="CLU_242109_0_0_1"/>
<feature type="compositionally biased region" description="Basic and acidic residues" evidence="2">
    <location>
        <begin position="740"/>
        <end position="749"/>
    </location>
</feature>
<reference evidence="3" key="3">
    <citation type="journal article" date="2013" name="Nucleic Acids Res.">
        <title>The genome of Anopheles darlingi, the main neotropical malaria vector.</title>
        <authorList>
            <person name="Marinotti O."/>
            <person name="Cerqueira G.C."/>
            <person name="de Almeida L.G."/>
            <person name="Ferro M.I."/>
            <person name="Loreto E.L."/>
            <person name="Zaha A."/>
            <person name="Teixeira S.M."/>
            <person name="Wespiser A.R."/>
            <person name="Almeida E Silva A."/>
            <person name="Schlindwein A.D."/>
            <person name="Pacheco A.C."/>
            <person name="Silva A.L."/>
            <person name="Graveley B.R."/>
            <person name="Walenz B.P."/>
            <person name="Lima Bde A."/>
            <person name="Ribeiro C.A."/>
            <person name="Nunes-Silva C.G."/>
            <person name="de Carvalho C.R."/>
            <person name="Soares C.M."/>
            <person name="de Menezes C.B."/>
            <person name="Matiolli C."/>
            <person name="Caffrey D."/>
            <person name="Araujo D.A."/>
            <person name="de Oliveira D.M."/>
            <person name="Golenbock D."/>
            <person name="Grisard E.C."/>
            <person name="Fantinatti-Garboggini F."/>
            <person name="de Carvalho F.M."/>
            <person name="Barcellos F.G."/>
            <person name="Prosdocimi F."/>
            <person name="May G."/>
            <person name="Azevedo Junior G.M."/>
            <person name="Guimaraes G.M."/>
            <person name="Goldman G.H."/>
            <person name="Padilha I.Q."/>
            <person name="Batista Jda S."/>
            <person name="Ferro J.A."/>
            <person name="Ribeiro J.M."/>
            <person name="Fietto J.L."/>
            <person name="Dabbas K.M."/>
            <person name="Cerdeira L."/>
            <person name="Agnez-Lima L.F."/>
            <person name="Brocchi M."/>
            <person name="de Carvalho M.O."/>
            <person name="Teixeira Mde M."/>
            <person name="Diniz Maia Mde M."/>
            <person name="Goldman M.H."/>
            <person name="Cruz Schneider M.P."/>
            <person name="Felipe M.S."/>
            <person name="Hungria M."/>
            <person name="Nicolas M.F."/>
            <person name="Pereira M."/>
            <person name="Montes M.A."/>
            <person name="Cantao M.E."/>
            <person name="Vincentz M."/>
            <person name="Rafael M.S."/>
            <person name="Silverman N."/>
            <person name="Stoco P.H."/>
            <person name="Souza R.C."/>
            <person name="Vicentini R."/>
            <person name="Gazzinelli R.T."/>
            <person name="Neves Rde O."/>
            <person name="Silva R."/>
            <person name="Astolfi-Filho S."/>
            <person name="Maciel T.E."/>
            <person name="Urmenyi T.P."/>
            <person name="Tadei W.P."/>
            <person name="Camargo E.P."/>
            <person name="de Vasconcelos A.T."/>
        </authorList>
    </citation>
    <scope>NUCLEOTIDE SEQUENCE</scope>
</reference>
<feature type="region of interest" description="Disordered" evidence="2">
    <location>
        <begin position="492"/>
        <end position="531"/>
    </location>
</feature>
<feature type="compositionally biased region" description="Basic and acidic residues" evidence="2">
    <location>
        <begin position="277"/>
        <end position="299"/>
    </location>
</feature>
<dbReference type="PANTHER" id="PTHR13037:SF24">
    <property type="entry name" value="POLYCOMB PROTEIN PCL-RELATED"/>
    <property type="match status" value="1"/>
</dbReference>
<evidence type="ECO:0000313" key="3">
    <source>
        <dbReference type="EMBL" id="ETN60343.1"/>
    </source>
</evidence>
<gene>
    <name evidence="3" type="ORF">AND_008044</name>
</gene>
<feature type="compositionally biased region" description="Basic and acidic residues" evidence="2">
    <location>
        <begin position="866"/>
        <end position="876"/>
    </location>
</feature>
<sequence length="1662" mass="179874">METIKSLVLQTSTTSSSSDSPTGVRTLYEKSVHRSTDDPIVGALLSATMTRQEDIHNQEVATPLQLERHRKPNYEDDFIHPKLSKLKQPPVIVGVAVKRSLRKPPQSLPVGPETKGLPSEPSSTGDTLAQWHKDIFETPSLQQGCGDLITTEPRNEDDKSFDDLITLEETQQMKGADEIGDNDLIDFSSDLEEPSKARPPEVPPKTPGRKQKKVTFLLEPSEDETESSEGDVNDEDEEAEEEEEEEEDGEGFEHTTYSGGDIDTLDEGGPATAWRVHRNEIPTETRQTDDIVRFTDHDAVGGSGGGHVDSSEAGSGRWSPQRLVVLDEGDDTEEQVGAAVEGNTGTETVQCAGSSPLHGVCSVQKSESQHSDGDGVDGAAIGMVVASGSEVGRKIDETFTTTADACAATKSSNNEGDYHHHYYYHQQQQQQYSDQHDHRGGERSVKGPPSGQQQQQLPWTSIDDKLLDGGDIEKGLAVVGVEGADGVQKCEQWRRRIDEQRLPEGSTSDDDDNAAATDEQPSSSRLGDDGSLLRGLECVSTASISTLVDHLHTERAVQEVQEVKKNVLTEAKEDEEKSHQVTTVLSEEKGTQVPSPFHHHRVKPHQVPALSSDSESENYYGTCSPPPQPPPPPTVVHQGSDCCCCLGPQRPQNHQQHDQQQHQQQGDGGSSSLLVEVTLSAHICVHQHPAGGGCGAPRTPPPDVRVLRDSATNTNPSVFERDEDEVAIRSDSDTGSASGSERRRTKDPSSADSGIILLDDELGEDDHAGDSHYGGLEEQFGHSNRSNSSSSSSSAEQCDRDTQTFIGNYYIDSEKPSPRTPTRTFGCVGDEREPPPPRSAHSAASSAEPSCREEEEQQQQQDPEADGGRGERRRSSVECFEASQRLKRLEERFRDFAYTKKLLRESRRSGGATTGGSLPSLLVCAGHHPDDGGRARTTDYANTTTHASEAVLCDGDDDDHQDDGDVTTLTQRSRRRLLSSVVVPPLRARTSSSAAAAVVVATASSSSSERKLAASRKTASLSCLQQEATREEDDTEYYLLNSKQGRQQVSRASEHPKSLPGPNRSTWTRPILPPLSSSLLSLSASSLLSLSCLDLERQARKKREEQRRDQPTTTTTGHSGQQPIAGHSSGGGGACEEPNGLSKAVSLPSLFSCYPESPTGEGRLEESQPLPGSQQRYQRQPRVIEELRRNTDTPESSGAESEEICKIFPGGKALVEDPLEIVETVVLETGNGSTEEEDDDEDEDDAGEDTSDSGVSGGNESVLVVSGNQDQGKEEQVEFVQLEKLLAADPHTNCEFDTRHLQDYEPDVYRIKYCYDELEEELEEQQELLLVSVRGTGGRPVAAYHPVGPAPPALPPPPPPPPAPPKGKVSVTVCPASASGRRRCGTTTAVGLSGGEPESLSSGNCCVGSIARDPAKSVSPGSASSGLWRRPSASGVRACASATSPIPPVPPPPPPPSLPPPPPPPSSPPPPPPPKVPLRKLTAAVVGVGSGCGCVIEAVPLYRSEAEAIAGATMRETTGGTLRGLLKKPNRPPPVRKNRVVFDETRNEFFEADYIILIREDCPYDEEDEEPCTCGEHELVRICCDEGCNCGYTDDGRTPPSPDPGEVRLRSITQPRPQPRSSRVWHYVNFSFKDTFSINVIRYKMCLHLRNQMAPVGRSEPE</sequence>
<keyword evidence="1" id="KW-0945">Host-virus interaction</keyword>
<feature type="region of interest" description="Disordered" evidence="2">
    <location>
        <begin position="1348"/>
        <end position="1476"/>
    </location>
</feature>
<name>W5JA99_ANODA</name>
<dbReference type="Proteomes" id="UP000000673">
    <property type="component" value="Unassembled WGS sequence"/>
</dbReference>
<reference evidence="3 5" key="1">
    <citation type="journal article" date="2010" name="BMC Genomics">
        <title>Combination of measures distinguishes pre-miRNAs from other stem-loops in the genome of the newly sequenced Anopheles darlingi.</title>
        <authorList>
            <person name="Mendes N.D."/>
            <person name="Freitas A.T."/>
            <person name="Vasconcelos A.T."/>
            <person name="Sagot M.F."/>
        </authorList>
    </citation>
    <scope>NUCLEOTIDE SEQUENCE</scope>
</reference>
<feature type="compositionally biased region" description="Basic and acidic residues" evidence="2">
    <location>
        <begin position="1182"/>
        <end position="1192"/>
    </location>
</feature>
<dbReference type="EMBL" id="ADMH02001952">
    <property type="protein sequence ID" value="ETN60343.1"/>
    <property type="molecule type" value="Genomic_DNA"/>
</dbReference>
<feature type="region of interest" description="Disordered" evidence="2">
    <location>
        <begin position="1"/>
        <end position="35"/>
    </location>
</feature>
<keyword evidence="5" id="KW-1185">Reference proteome</keyword>
<protein>
    <submittedName>
        <fullName evidence="3 4">Uncharacterized protein</fullName>
    </submittedName>
</protein>
<reference evidence="4" key="4">
    <citation type="submission" date="2015-06" db="UniProtKB">
        <authorList>
            <consortium name="EnsemblMetazoa"/>
        </authorList>
    </citation>
    <scope>IDENTIFICATION</scope>
</reference>
<feature type="region of interest" description="Disordered" evidence="2">
    <location>
        <begin position="103"/>
        <end position="127"/>
    </location>
</feature>
<feature type="compositionally biased region" description="Acidic residues" evidence="2">
    <location>
        <begin position="220"/>
        <end position="250"/>
    </location>
</feature>
<dbReference type="VEuPathDB" id="VectorBase:ADAR2_002061"/>
<feature type="compositionally biased region" description="Pro residues" evidence="2">
    <location>
        <begin position="624"/>
        <end position="634"/>
    </location>
</feature>
<feature type="compositionally biased region" description="Low complexity" evidence="2">
    <location>
        <begin position="11"/>
        <end position="22"/>
    </location>
</feature>
<feature type="region of interest" description="Disordered" evidence="2">
    <location>
        <begin position="689"/>
        <end position="879"/>
    </location>
</feature>
<organism evidence="3">
    <name type="scientific">Anopheles darlingi</name>
    <name type="common">Mosquito</name>
    <dbReference type="NCBI Taxonomy" id="43151"/>
    <lineage>
        <taxon>Eukaryota</taxon>
        <taxon>Metazoa</taxon>
        <taxon>Ecdysozoa</taxon>
        <taxon>Arthropoda</taxon>
        <taxon>Hexapoda</taxon>
        <taxon>Insecta</taxon>
        <taxon>Pterygota</taxon>
        <taxon>Neoptera</taxon>
        <taxon>Endopterygota</taxon>
        <taxon>Diptera</taxon>
        <taxon>Nematocera</taxon>
        <taxon>Culicoidea</taxon>
        <taxon>Culicidae</taxon>
        <taxon>Anophelinae</taxon>
        <taxon>Anopheles</taxon>
    </lineage>
</organism>
<feature type="region of interest" description="Disordered" evidence="2">
    <location>
        <begin position="171"/>
        <end position="318"/>
    </location>
</feature>
<feature type="compositionally biased region" description="Acidic residues" evidence="2">
    <location>
        <begin position="1234"/>
        <end position="1251"/>
    </location>
</feature>
<feature type="compositionally biased region" description="Low complexity" evidence="2">
    <location>
        <begin position="783"/>
        <end position="794"/>
    </location>
</feature>